<feature type="region of interest" description="Disordered" evidence="7">
    <location>
        <begin position="137"/>
        <end position="341"/>
    </location>
</feature>
<dbReference type="CDD" id="cd18791">
    <property type="entry name" value="SF2_C_RHA"/>
    <property type="match status" value="1"/>
</dbReference>
<comment type="similarity">
    <text evidence="1">Belongs to the DEAD box helicase family. DEAH subfamily.</text>
</comment>
<dbReference type="CDD" id="cd17982">
    <property type="entry name" value="DEXHc_DHX37"/>
    <property type="match status" value="1"/>
</dbReference>
<evidence type="ECO:0000256" key="3">
    <source>
        <dbReference type="ARBA" id="ARBA00022741"/>
    </source>
</evidence>
<feature type="domain" description="Helicase C-terminal" evidence="9">
    <location>
        <begin position="622"/>
        <end position="863"/>
    </location>
</feature>
<keyword evidence="11" id="KW-1185">Reference proteome</keyword>
<feature type="compositionally biased region" description="Basic and acidic residues" evidence="7">
    <location>
        <begin position="48"/>
        <end position="61"/>
    </location>
</feature>
<comment type="caution">
    <text evidence="10">The sequence shown here is derived from an EMBL/GenBank/DDBJ whole genome shotgun (WGS) entry which is preliminary data.</text>
</comment>
<dbReference type="Pfam" id="PF00270">
    <property type="entry name" value="DEAD"/>
    <property type="match status" value="1"/>
</dbReference>
<name>A0ABR3CZS9_NEUIN</name>
<protein>
    <recommendedName>
        <fullName evidence="2">RNA helicase</fullName>
        <ecNumber evidence="2">3.6.4.13</ecNumber>
    </recommendedName>
</protein>
<dbReference type="PANTHER" id="PTHR18934:SF99">
    <property type="entry name" value="ATP-DEPENDENT RNA HELICASE DHX37-RELATED"/>
    <property type="match status" value="1"/>
</dbReference>
<feature type="compositionally biased region" description="Acidic residues" evidence="7">
    <location>
        <begin position="703"/>
        <end position="726"/>
    </location>
</feature>
<evidence type="ECO:0000259" key="9">
    <source>
        <dbReference type="PROSITE" id="PS51194"/>
    </source>
</evidence>
<dbReference type="SUPFAM" id="SSF52540">
    <property type="entry name" value="P-loop containing nucleoside triphosphate hydrolases"/>
    <property type="match status" value="1"/>
</dbReference>
<dbReference type="PROSITE" id="PS00690">
    <property type="entry name" value="DEAH_ATP_HELICASE"/>
    <property type="match status" value="1"/>
</dbReference>
<dbReference type="EMBL" id="JAVLET010000016">
    <property type="protein sequence ID" value="KAL0465583.1"/>
    <property type="molecule type" value="Genomic_DNA"/>
</dbReference>
<dbReference type="InterPro" id="IPR027417">
    <property type="entry name" value="P-loop_NTPase"/>
</dbReference>
<dbReference type="Pfam" id="PF04408">
    <property type="entry name" value="WHD_HA2"/>
    <property type="match status" value="1"/>
</dbReference>
<dbReference type="InterPro" id="IPR048333">
    <property type="entry name" value="HA2_WH"/>
</dbReference>
<feature type="region of interest" description="Disordered" evidence="7">
    <location>
        <begin position="695"/>
        <end position="730"/>
    </location>
</feature>
<feature type="compositionally biased region" description="Low complexity" evidence="7">
    <location>
        <begin position="244"/>
        <end position="261"/>
    </location>
</feature>
<dbReference type="PROSITE" id="PS51192">
    <property type="entry name" value="HELICASE_ATP_BIND_1"/>
    <property type="match status" value="1"/>
</dbReference>
<dbReference type="InterPro" id="IPR003593">
    <property type="entry name" value="AAA+_ATPase"/>
</dbReference>
<keyword evidence="3" id="KW-0547">Nucleotide-binding</keyword>
<evidence type="ECO:0000313" key="10">
    <source>
        <dbReference type="EMBL" id="KAL0465583.1"/>
    </source>
</evidence>
<dbReference type="InterPro" id="IPR002464">
    <property type="entry name" value="DNA/RNA_helicase_DEAH_CS"/>
</dbReference>
<organism evidence="10 11">
    <name type="scientific">Neurospora intermedia</name>
    <dbReference type="NCBI Taxonomy" id="5142"/>
    <lineage>
        <taxon>Eukaryota</taxon>
        <taxon>Fungi</taxon>
        <taxon>Dikarya</taxon>
        <taxon>Ascomycota</taxon>
        <taxon>Pezizomycotina</taxon>
        <taxon>Sordariomycetes</taxon>
        <taxon>Sordariomycetidae</taxon>
        <taxon>Sordariales</taxon>
        <taxon>Sordariaceae</taxon>
        <taxon>Neurospora</taxon>
    </lineage>
</organism>
<dbReference type="InterPro" id="IPR014001">
    <property type="entry name" value="Helicase_ATP-bd"/>
</dbReference>
<dbReference type="EC" id="3.6.4.13" evidence="2"/>
<keyword evidence="5 10" id="KW-0347">Helicase</keyword>
<evidence type="ECO:0000313" key="11">
    <source>
        <dbReference type="Proteomes" id="UP001451303"/>
    </source>
</evidence>
<dbReference type="SMART" id="SM00490">
    <property type="entry name" value="HELICc"/>
    <property type="match status" value="1"/>
</dbReference>
<dbReference type="SMART" id="SM00487">
    <property type="entry name" value="DEXDc"/>
    <property type="match status" value="1"/>
</dbReference>
<dbReference type="PANTHER" id="PTHR18934">
    <property type="entry name" value="ATP-DEPENDENT RNA HELICASE"/>
    <property type="match status" value="1"/>
</dbReference>
<dbReference type="InterPro" id="IPR011709">
    <property type="entry name" value="DEAD-box_helicase_OB_fold"/>
</dbReference>
<evidence type="ECO:0000259" key="8">
    <source>
        <dbReference type="PROSITE" id="PS51192"/>
    </source>
</evidence>
<feature type="compositionally biased region" description="Acidic residues" evidence="7">
    <location>
        <begin position="279"/>
        <end position="331"/>
    </location>
</feature>
<evidence type="ECO:0000256" key="7">
    <source>
        <dbReference type="SAM" id="MobiDB-lite"/>
    </source>
</evidence>
<evidence type="ECO:0000256" key="6">
    <source>
        <dbReference type="ARBA" id="ARBA00022840"/>
    </source>
</evidence>
<feature type="compositionally biased region" description="Basic and acidic residues" evidence="7">
    <location>
        <begin position="137"/>
        <end position="151"/>
    </location>
</feature>
<evidence type="ECO:0000256" key="4">
    <source>
        <dbReference type="ARBA" id="ARBA00022801"/>
    </source>
</evidence>
<feature type="domain" description="Helicase ATP-binding" evidence="8">
    <location>
        <begin position="423"/>
        <end position="600"/>
    </location>
</feature>
<accession>A0ABR3CZS9</accession>
<proteinExistence type="inferred from homology"/>
<feature type="region of interest" description="Disordered" evidence="7">
    <location>
        <begin position="1"/>
        <end position="67"/>
    </location>
</feature>
<evidence type="ECO:0000256" key="2">
    <source>
        <dbReference type="ARBA" id="ARBA00012552"/>
    </source>
</evidence>
<dbReference type="InterPro" id="IPR011545">
    <property type="entry name" value="DEAD/DEAH_box_helicase_dom"/>
</dbReference>
<dbReference type="SMART" id="SM00382">
    <property type="entry name" value="AAA"/>
    <property type="match status" value="1"/>
</dbReference>
<dbReference type="Pfam" id="PF21010">
    <property type="entry name" value="HA2_C"/>
    <property type="match status" value="1"/>
</dbReference>
<feature type="compositionally biased region" description="Acidic residues" evidence="7">
    <location>
        <begin position="262"/>
        <end position="272"/>
    </location>
</feature>
<sequence length="1264" mass="139617">MAVIDGKFVPRQRKRKQLDRQRSKSKGTQDPEDTNVLEIAPGQETTTDAEKKKTELREELRPAGVKVSSKKAKRLEKYIDTKLKKDENRELLAKLAANKIDTSLFSSTKSLGQTKLTKKEELSRLVKEAKAGLITEKEAAKKLYEKREVKEGAPVPKPKPAVDEDSEGSEDEQDSAAEKPKSAPAETGELTPAQATTTSTSLPVPVGAGLKRPLDVDESGRPILAKRQKRGGVKTKHNFTLSQAPAVIPVPEVVEWDGFSSEGEEGSDDEQSEGSGSGSEEEGSEEEEDDGDGDEESGEEDGSEEGEEGSGDDSEDDDSAEESDEDMEDAEEDKKAKSSAFKAWAHQARNEALGYKPAESSILEIPKPANFTPRPIEQEPLPIELQPTKNDSRKAFAVVVTRTPEIQETRFRLPVVAEEQKIMEAIHDNDIVIICGATGSGKTTQVPQFLFESGYGVPDGPTPGMIGVTQPRRVAAVSMSKRVGEEMGDYSHVVSYQIRFEGTVDSKTAIKFMTDGVLLREAAIDIALRKYSAIIIDEAHERSVNTDILIAMLSRVVKLRRELAEEDPTIKPLKLIIMSATLRVEEFTQNSNLFHTTPRIIEVEGREHTVTMHFAKKTNHDYVDEAFRKICRGHRKLPPGGMLVFMTGQGEIAQLSKRLKARFGGGMNTASTTKVRISAKEAPMEVEDIDFGDVEDDRNINDRDDDDISIASDEEDDKEFEIEDQESGTGPLKMHILPLFSLLPTKEQMKVFEPPPEGHRLVILATNVAETSLTIPGIKYVFDTGRSKERKFDPVSGVQSFEIGWISKASAKQRAGRAGRTGPGHCWRLYSSAVYERDFPEFSEPELLRMPIEGVVLQLKSMNLQHVVNFPFPTPPPRESLIKAEKLLTYLNAISQTGQVTPIGSTMSIFPLSPRFARILLIGHLHDCLPYTIALVAGLSAGEIYIPENQAIPAAAVQEAKKNDAGGSDDEDDSRAVTFRTTEDVLADDRRAKIRAAFNAVHKNFCYLDDKSDAIKLLQVVGEFAHDPTESWCDSHFVRFKVLKEIKQLQKQLIDLLRTNIPAFANLSVPDTLDPPSQKQVQALKQMVAAGFIDQVAIRADKAPTPPEMYRKPKRAIDVPYLPLIPLEGEDGRKLELEEKLVYIHPSSPLAHLSVDECPDYIVYAYLQKAGNTGADGQKRAKTRMHALTDLTAGQLASLAKGTPLISYGKPIKEVKGSESKDGKEREVWVVPYLRAEGQGGMGWPLPARKVKQRKVAGQGWVVE</sequence>
<feature type="compositionally biased region" description="Polar residues" evidence="7">
    <location>
        <begin position="193"/>
        <end position="202"/>
    </location>
</feature>
<feature type="compositionally biased region" description="Acidic residues" evidence="7">
    <location>
        <begin position="163"/>
        <end position="175"/>
    </location>
</feature>
<reference evidence="10 11" key="1">
    <citation type="submission" date="2023-09" db="EMBL/GenBank/DDBJ databases">
        <title>Multi-omics analysis of a traditional fermented food reveals byproduct-associated fungal strains for waste-to-food upcycling.</title>
        <authorList>
            <consortium name="Lawrence Berkeley National Laboratory"/>
            <person name="Rekdal V.M."/>
            <person name="Villalobos-Escobedo J.M."/>
            <person name="Rodriguez-Valeron N."/>
            <person name="Garcia M.O."/>
            <person name="Vasquez D.P."/>
            <person name="Damayanti I."/>
            <person name="Sorensen P.M."/>
            <person name="Baidoo E.E."/>
            <person name="De Carvalho A.C."/>
            <person name="Riley R."/>
            <person name="Lipzen A."/>
            <person name="He G."/>
            <person name="Yan M."/>
            <person name="Haridas S."/>
            <person name="Daum C."/>
            <person name="Yoshinaga Y."/>
            <person name="Ng V."/>
            <person name="Grigoriev I.V."/>
            <person name="Munk R."/>
            <person name="Nuraida L."/>
            <person name="Wijaya C.H."/>
            <person name="Morales P.-C."/>
            <person name="Keasling J.D."/>
        </authorList>
    </citation>
    <scope>NUCLEOTIDE SEQUENCE [LARGE SCALE GENOMIC DNA]</scope>
    <source>
        <strain evidence="10 11">FGSC 2613</strain>
    </source>
</reference>
<keyword evidence="6" id="KW-0067">ATP-binding</keyword>
<evidence type="ECO:0000256" key="5">
    <source>
        <dbReference type="ARBA" id="ARBA00022806"/>
    </source>
</evidence>
<feature type="compositionally biased region" description="Basic residues" evidence="7">
    <location>
        <begin position="224"/>
        <end position="237"/>
    </location>
</feature>
<dbReference type="Proteomes" id="UP001451303">
    <property type="component" value="Unassembled WGS sequence"/>
</dbReference>
<dbReference type="PROSITE" id="PS51194">
    <property type="entry name" value="HELICASE_CTER"/>
    <property type="match status" value="1"/>
</dbReference>
<dbReference type="SMART" id="SM00847">
    <property type="entry name" value="HA2"/>
    <property type="match status" value="1"/>
</dbReference>
<dbReference type="InterPro" id="IPR001650">
    <property type="entry name" value="Helicase_C-like"/>
</dbReference>
<dbReference type="InterPro" id="IPR007502">
    <property type="entry name" value="Helicase-assoc_dom"/>
</dbReference>
<dbReference type="Pfam" id="PF00271">
    <property type="entry name" value="Helicase_C"/>
    <property type="match status" value="1"/>
</dbReference>
<keyword evidence="4" id="KW-0378">Hydrolase</keyword>
<dbReference type="Gene3D" id="1.20.120.1080">
    <property type="match status" value="1"/>
</dbReference>
<evidence type="ECO:0000256" key="1">
    <source>
        <dbReference type="ARBA" id="ARBA00008792"/>
    </source>
</evidence>
<dbReference type="GO" id="GO:0004386">
    <property type="term" value="F:helicase activity"/>
    <property type="evidence" value="ECO:0007669"/>
    <property type="project" value="UniProtKB-KW"/>
</dbReference>
<dbReference type="Pfam" id="PF07717">
    <property type="entry name" value="OB_NTP_bind"/>
    <property type="match status" value="1"/>
</dbReference>
<dbReference type="Gene3D" id="3.40.50.300">
    <property type="entry name" value="P-loop containing nucleotide triphosphate hydrolases"/>
    <property type="match status" value="2"/>
</dbReference>
<gene>
    <name evidence="10" type="ORF">QR685DRAFT_485036</name>
</gene>